<accession>A0A811LPQ0</accession>
<dbReference type="EMBL" id="CAJFCW020000006">
    <property type="protein sequence ID" value="CAG9125119.1"/>
    <property type="molecule type" value="Genomic_DNA"/>
</dbReference>
<keyword evidence="2" id="KW-0812">Transmembrane</keyword>
<protein>
    <submittedName>
        <fullName evidence="3">Uncharacterized protein</fullName>
    </submittedName>
</protein>
<dbReference type="Proteomes" id="UP000614601">
    <property type="component" value="Unassembled WGS sequence"/>
</dbReference>
<evidence type="ECO:0000256" key="2">
    <source>
        <dbReference type="SAM" id="Phobius"/>
    </source>
</evidence>
<dbReference type="AlphaFoldDB" id="A0A811LPQ0"/>
<comment type="caution">
    <text evidence="3">The sequence shown here is derived from an EMBL/GenBank/DDBJ whole genome shotgun (WGS) entry which is preliminary data.</text>
</comment>
<keyword evidence="2" id="KW-1133">Transmembrane helix</keyword>
<dbReference type="EMBL" id="CAJFDH010000006">
    <property type="protein sequence ID" value="CAD5228842.1"/>
    <property type="molecule type" value="Genomic_DNA"/>
</dbReference>
<organism evidence="3 4">
    <name type="scientific">Bursaphelenchus okinawaensis</name>
    <dbReference type="NCBI Taxonomy" id="465554"/>
    <lineage>
        <taxon>Eukaryota</taxon>
        <taxon>Metazoa</taxon>
        <taxon>Ecdysozoa</taxon>
        <taxon>Nematoda</taxon>
        <taxon>Chromadorea</taxon>
        <taxon>Rhabditida</taxon>
        <taxon>Tylenchina</taxon>
        <taxon>Tylenchomorpha</taxon>
        <taxon>Aphelenchoidea</taxon>
        <taxon>Aphelenchoididae</taxon>
        <taxon>Bursaphelenchus</taxon>
    </lineage>
</organism>
<reference evidence="3" key="1">
    <citation type="submission" date="2020-09" db="EMBL/GenBank/DDBJ databases">
        <authorList>
            <person name="Kikuchi T."/>
        </authorList>
    </citation>
    <scope>NUCLEOTIDE SEQUENCE</scope>
    <source>
        <strain evidence="3">SH1</strain>
    </source>
</reference>
<feature type="region of interest" description="Disordered" evidence="1">
    <location>
        <begin position="101"/>
        <end position="151"/>
    </location>
</feature>
<evidence type="ECO:0000313" key="4">
    <source>
        <dbReference type="Proteomes" id="UP000614601"/>
    </source>
</evidence>
<dbReference type="Proteomes" id="UP000783686">
    <property type="component" value="Unassembled WGS sequence"/>
</dbReference>
<proteinExistence type="predicted"/>
<keyword evidence="4" id="KW-1185">Reference proteome</keyword>
<feature type="transmembrane region" description="Helical" evidence="2">
    <location>
        <begin position="67"/>
        <end position="86"/>
    </location>
</feature>
<evidence type="ECO:0000313" key="3">
    <source>
        <dbReference type="EMBL" id="CAD5228842.1"/>
    </source>
</evidence>
<gene>
    <name evidence="3" type="ORF">BOKJ2_LOCUS12901</name>
</gene>
<evidence type="ECO:0000256" key="1">
    <source>
        <dbReference type="SAM" id="MobiDB-lite"/>
    </source>
</evidence>
<keyword evidence="2" id="KW-0472">Membrane</keyword>
<sequence>MNKEPVKKETSVDAQNIGKDTPIIQEDSIAVKGKEIDIILLTTISNSNDLAGFVECTVRLVVLLTRAIFVVLLIGLINGFGFSYLMSKLNKGEEPISYDNIYPGGPSGAQSRGQKSTMPVKAEVAKSRSVKSAKEPNKKELEEANAKAKKK</sequence>
<name>A0A811LPQ0_9BILA</name>
<feature type="compositionally biased region" description="Polar residues" evidence="1">
    <location>
        <begin position="108"/>
        <end position="117"/>
    </location>
</feature>
<feature type="compositionally biased region" description="Basic and acidic residues" evidence="1">
    <location>
        <begin position="132"/>
        <end position="151"/>
    </location>
</feature>